<comment type="similarity">
    <text evidence="1">Belongs to the universal ribosomal protein uL24 family.</text>
</comment>
<dbReference type="Gene3D" id="2.30.30.30">
    <property type="match status" value="1"/>
</dbReference>
<protein>
    <recommendedName>
        <fullName evidence="4">KOW domain-containing protein</fullName>
    </recommendedName>
</protein>
<dbReference type="InterPro" id="IPR003256">
    <property type="entry name" value="Ribosomal_uL24"/>
</dbReference>
<dbReference type="Proteomes" id="UP001497522">
    <property type="component" value="Chromosome 16"/>
</dbReference>
<evidence type="ECO:0000256" key="3">
    <source>
        <dbReference type="ARBA" id="ARBA00023274"/>
    </source>
</evidence>
<reference evidence="5" key="1">
    <citation type="submission" date="2024-03" db="EMBL/GenBank/DDBJ databases">
        <authorList>
            <consortium name="ELIXIR-Norway"/>
            <consortium name="Elixir Norway"/>
        </authorList>
    </citation>
    <scope>NUCLEOTIDE SEQUENCE</scope>
</reference>
<accession>A0ABP1AVE1</accession>
<dbReference type="EMBL" id="OZ023717">
    <property type="protein sequence ID" value="CAK9866530.1"/>
    <property type="molecule type" value="Genomic_DNA"/>
</dbReference>
<dbReference type="SUPFAM" id="SSF50104">
    <property type="entry name" value="Translation proteins SH3-like domain"/>
    <property type="match status" value="1"/>
</dbReference>
<dbReference type="InterPro" id="IPR041988">
    <property type="entry name" value="Ribosomal_uL24_KOW"/>
</dbReference>
<dbReference type="Pfam" id="PF00467">
    <property type="entry name" value="KOW"/>
    <property type="match status" value="1"/>
</dbReference>
<proteinExistence type="inferred from homology"/>
<organism evidence="5 6">
    <name type="scientific">Sphagnum jensenii</name>
    <dbReference type="NCBI Taxonomy" id="128206"/>
    <lineage>
        <taxon>Eukaryota</taxon>
        <taxon>Viridiplantae</taxon>
        <taxon>Streptophyta</taxon>
        <taxon>Embryophyta</taxon>
        <taxon>Bryophyta</taxon>
        <taxon>Sphagnophytina</taxon>
        <taxon>Sphagnopsida</taxon>
        <taxon>Sphagnales</taxon>
        <taxon>Sphagnaceae</taxon>
        <taxon>Sphagnum</taxon>
    </lineage>
</organism>
<gene>
    <name evidence="5" type="ORF">CSSPJE1EN2_LOCUS9525</name>
</gene>
<dbReference type="InterPro" id="IPR008991">
    <property type="entry name" value="Translation_prot_SH3-like_sf"/>
</dbReference>
<evidence type="ECO:0000256" key="2">
    <source>
        <dbReference type="ARBA" id="ARBA00022980"/>
    </source>
</evidence>
<dbReference type="SMART" id="SM00739">
    <property type="entry name" value="KOW"/>
    <property type="match status" value="1"/>
</dbReference>
<dbReference type="Pfam" id="PF17136">
    <property type="entry name" value="ribosomal_L24"/>
    <property type="match status" value="1"/>
</dbReference>
<dbReference type="InterPro" id="IPR005824">
    <property type="entry name" value="KOW"/>
</dbReference>
<evidence type="ECO:0000313" key="5">
    <source>
        <dbReference type="EMBL" id="CAK9866530.1"/>
    </source>
</evidence>
<dbReference type="PANTHER" id="PTHR12903">
    <property type="entry name" value="MITOCHONDRIAL RIBOSOMAL PROTEIN L24"/>
    <property type="match status" value="1"/>
</dbReference>
<name>A0ABP1AVE1_9BRYO</name>
<dbReference type="NCBIfam" id="TIGR01079">
    <property type="entry name" value="rplX_bact"/>
    <property type="match status" value="1"/>
</dbReference>
<dbReference type="InterPro" id="IPR014722">
    <property type="entry name" value="Rib_uL2_dom2"/>
</dbReference>
<evidence type="ECO:0000259" key="4">
    <source>
        <dbReference type="SMART" id="SM00739"/>
    </source>
</evidence>
<dbReference type="InterPro" id="IPR057264">
    <property type="entry name" value="Ribosomal_uL24_C"/>
</dbReference>
<dbReference type="HAMAP" id="MF_01326_B">
    <property type="entry name" value="Ribosomal_uL24_B"/>
    <property type="match status" value="1"/>
</dbReference>
<evidence type="ECO:0000256" key="1">
    <source>
        <dbReference type="ARBA" id="ARBA00010618"/>
    </source>
</evidence>
<keyword evidence="2" id="KW-0689">Ribosomal protein</keyword>
<sequence length="200" mass="22146">MATMVVVQPVQSFKLEGLLSSSFSGLRLNNNQLCGSSSSSSQVRCTISNPCMLSFFCFGIKRWERKDVKPNSLPVVKKLHVKVGDNVKVIGGADKGKISTVTRIYTHNSKVLLKDINLKTKHVKGKAEGEIGQIVQVEAPVHSSNVMLYSKTAKVTSRVGHKVLETGQKVRYLLKTGEIIDSAEEWKKVHKKDKKDAKRP</sequence>
<dbReference type="CDD" id="cd06089">
    <property type="entry name" value="KOW_RPL26"/>
    <property type="match status" value="1"/>
</dbReference>
<evidence type="ECO:0000313" key="6">
    <source>
        <dbReference type="Proteomes" id="UP001497522"/>
    </source>
</evidence>
<keyword evidence="3" id="KW-0687">Ribonucleoprotein</keyword>
<feature type="domain" description="KOW" evidence="4">
    <location>
        <begin position="80"/>
        <end position="107"/>
    </location>
</feature>
<keyword evidence="6" id="KW-1185">Reference proteome</keyword>